<evidence type="ECO:0000313" key="12">
    <source>
        <dbReference type="EMBL" id="GMT28543.1"/>
    </source>
</evidence>
<evidence type="ECO:0000256" key="1">
    <source>
        <dbReference type="ARBA" id="ARBA00004123"/>
    </source>
</evidence>
<dbReference type="InterPro" id="IPR040184">
    <property type="entry name" value="Mcm10"/>
</dbReference>
<comment type="subcellular location">
    <subcellularLocation>
        <location evidence="1">Nucleus</location>
    </subcellularLocation>
</comment>
<dbReference type="InterPro" id="IPR056791">
    <property type="entry name" value="Znf_Mcm10_C"/>
</dbReference>
<evidence type="ECO:0000256" key="2">
    <source>
        <dbReference type="ARBA" id="ARBA00009679"/>
    </source>
</evidence>
<dbReference type="Pfam" id="PF22379">
    <property type="entry name" value="OB_MCM10"/>
    <property type="match status" value="1"/>
</dbReference>
<evidence type="ECO:0000256" key="6">
    <source>
        <dbReference type="ARBA" id="ARBA00022771"/>
    </source>
</evidence>
<keyword evidence="7" id="KW-0862">Zinc</keyword>
<dbReference type="Proteomes" id="UP001432322">
    <property type="component" value="Unassembled WGS sequence"/>
</dbReference>
<dbReference type="GO" id="GO:0003688">
    <property type="term" value="F:DNA replication origin binding"/>
    <property type="evidence" value="ECO:0007669"/>
    <property type="project" value="TreeGrafter"/>
</dbReference>
<keyword evidence="13" id="KW-1185">Reference proteome</keyword>
<accession>A0AAV5WDW3</accession>
<gene>
    <name evidence="12" type="ORF">PFISCL1PPCAC_19840</name>
</gene>
<evidence type="ECO:0000256" key="4">
    <source>
        <dbReference type="ARBA" id="ARBA00022705"/>
    </source>
</evidence>
<evidence type="ECO:0000259" key="11">
    <source>
        <dbReference type="SMART" id="SM01280"/>
    </source>
</evidence>
<comment type="caution">
    <text evidence="12">The sequence shown here is derived from an EMBL/GenBank/DDBJ whole genome shotgun (WGS) entry which is preliminary data.</text>
</comment>
<evidence type="ECO:0000256" key="10">
    <source>
        <dbReference type="SAM" id="MobiDB-lite"/>
    </source>
</evidence>
<dbReference type="Gene3D" id="2.40.50.140">
    <property type="entry name" value="Nucleic acid-binding proteins"/>
    <property type="match status" value="1"/>
</dbReference>
<keyword evidence="8" id="KW-0539">Nucleus</keyword>
<dbReference type="GO" id="GO:0008270">
    <property type="term" value="F:zinc ion binding"/>
    <property type="evidence" value="ECO:0007669"/>
    <property type="project" value="UniProtKB-KW"/>
</dbReference>
<dbReference type="SMART" id="SM01280">
    <property type="entry name" value="Mcm10"/>
    <property type="match status" value="1"/>
</dbReference>
<sequence>MDHDMLDNLLRDSDEEDLPTSVQIPQPRLISMKNRLSSPVRKAKINHPGHLGTAKTIKGDTTYIFSDPFFGIRVKSGVVDMEALTMLCKDMNKVGVLSKSIPYDSSWMSVGVIVDKSGILKSSNGNEYMIWKLHDLKNCGDKARKTLLFGDAVKEHWKCQKGSVIVLLSPQMITDDKTAEATFKVSKSNSIVNIGNSADLGKCKGGKQDGTPCSAFVNQSKCEMCVYHASREVRKLAARRGTFSQSILIPNKNVVTTTPYLMHQAKPKTIISASTKNKEDITKAEKEALTSIVSEKTTFSLGARCLASLSNCKIEGSSKKNNLNAASFRQFLNLSEVKVAKKVNERTAKEEDAVKRALRILEGNINNNGEEKKNLKRRRENEENGEKVDKINDGIGRNRVLELLAKRSRHSNEALEMENEIGMDYLDSLEKKEAIESMATECTQLNEVKVFSCSTCGYTARNRSGYCMKESHTVKSHLSSKRFFKCKECSYKTSTFSLLPTRRCQKCKGDNWKRVTMLEERKLVLETEKLELRGEERTFVD</sequence>
<reference evidence="12" key="1">
    <citation type="submission" date="2023-10" db="EMBL/GenBank/DDBJ databases">
        <title>Genome assembly of Pristionchus species.</title>
        <authorList>
            <person name="Yoshida K."/>
            <person name="Sommer R.J."/>
        </authorList>
    </citation>
    <scope>NUCLEOTIDE SEQUENCE</scope>
    <source>
        <strain evidence="12">RS5133</strain>
    </source>
</reference>
<evidence type="ECO:0000256" key="5">
    <source>
        <dbReference type="ARBA" id="ARBA00022723"/>
    </source>
</evidence>
<dbReference type="PANTHER" id="PTHR13454:SF11">
    <property type="entry name" value="PROTEIN MCM10 HOMOLOG"/>
    <property type="match status" value="1"/>
</dbReference>
<dbReference type="InterPro" id="IPR012340">
    <property type="entry name" value="NA-bd_OB-fold"/>
</dbReference>
<feature type="coiled-coil region" evidence="9">
    <location>
        <begin position="358"/>
        <end position="420"/>
    </location>
</feature>
<dbReference type="Pfam" id="PF09332">
    <property type="entry name" value="Mcm10"/>
    <property type="match status" value="1"/>
</dbReference>
<dbReference type="Pfam" id="PF09329">
    <property type="entry name" value="zf-primase"/>
    <property type="match status" value="1"/>
</dbReference>
<evidence type="ECO:0000256" key="9">
    <source>
        <dbReference type="SAM" id="Coils"/>
    </source>
</evidence>
<dbReference type="GO" id="GO:0006270">
    <property type="term" value="P:DNA replication initiation"/>
    <property type="evidence" value="ECO:0007669"/>
    <property type="project" value="InterPro"/>
</dbReference>
<organism evidence="12 13">
    <name type="scientific">Pristionchus fissidentatus</name>
    <dbReference type="NCBI Taxonomy" id="1538716"/>
    <lineage>
        <taxon>Eukaryota</taxon>
        <taxon>Metazoa</taxon>
        <taxon>Ecdysozoa</taxon>
        <taxon>Nematoda</taxon>
        <taxon>Chromadorea</taxon>
        <taxon>Rhabditida</taxon>
        <taxon>Rhabditina</taxon>
        <taxon>Diplogasteromorpha</taxon>
        <taxon>Diplogasteroidea</taxon>
        <taxon>Neodiplogasteridae</taxon>
        <taxon>Pristionchus</taxon>
    </lineage>
</organism>
<feature type="domain" description="Replication factor Mcm10 C-terminal" evidence="11">
    <location>
        <begin position="233"/>
        <end position="541"/>
    </location>
</feature>
<dbReference type="AlphaFoldDB" id="A0AAV5WDW3"/>
<comment type="similarity">
    <text evidence="2">Belongs to the MCM10 family.</text>
</comment>
<keyword evidence="4" id="KW-0235">DNA replication</keyword>
<evidence type="ECO:0000256" key="3">
    <source>
        <dbReference type="ARBA" id="ARBA00017770"/>
    </source>
</evidence>
<feature type="compositionally biased region" description="Basic and acidic residues" evidence="10">
    <location>
        <begin position="1"/>
        <end position="12"/>
    </location>
</feature>
<feature type="region of interest" description="Disordered" evidence="10">
    <location>
        <begin position="1"/>
        <end position="20"/>
    </location>
</feature>
<evidence type="ECO:0000256" key="8">
    <source>
        <dbReference type="ARBA" id="ARBA00023242"/>
    </source>
</evidence>
<dbReference type="GO" id="GO:0003697">
    <property type="term" value="F:single-stranded DNA binding"/>
    <property type="evidence" value="ECO:0007669"/>
    <property type="project" value="InterPro"/>
</dbReference>
<proteinExistence type="inferred from homology"/>
<dbReference type="Pfam" id="PF24863">
    <property type="entry name" value="zf-CCCH_Mcm10"/>
    <property type="match status" value="1"/>
</dbReference>
<keyword evidence="9" id="KW-0175">Coiled coil</keyword>
<dbReference type="InterPro" id="IPR055065">
    <property type="entry name" value="OB_MCM10"/>
</dbReference>
<dbReference type="EMBL" id="BTSY01000005">
    <property type="protein sequence ID" value="GMT28543.1"/>
    <property type="molecule type" value="Genomic_DNA"/>
</dbReference>
<dbReference type="InterPro" id="IPR015408">
    <property type="entry name" value="Znf_Mcm10/DnaG"/>
</dbReference>
<keyword evidence="6" id="KW-0863">Zinc-finger</keyword>
<evidence type="ECO:0000256" key="7">
    <source>
        <dbReference type="ARBA" id="ARBA00022833"/>
    </source>
</evidence>
<name>A0AAV5WDW3_9BILA</name>
<dbReference type="InterPro" id="IPR015411">
    <property type="entry name" value="Rep_factor_Mcm10_C"/>
</dbReference>
<evidence type="ECO:0000313" key="13">
    <source>
        <dbReference type="Proteomes" id="UP001432322"/>
    </source>
</evidence>
<protein>
    <recommendedName>
        <fullName evidence="3">Protein MCM10 homolog</fullName>
    </recommendedName>
</protein>
<keyword evidence="5" id="KW-0479">Metal-binding</keyword>
<dbReference type="GO" id="GO:0043596">
    <property type="term" value="C:nuclear replication fork"/>
    <property type="evidence" value="ECO:0007669"/>
    <property type="project" value="TreeGrafter"/>
</dbReference>
<dbReference type="PANTHER" id="PTHR13454">
    <property type="entry name" value="PROTEIN MCM10 HOMOLOG"/>
    <property type="match status" value="1"/>
</dbReference>